<accession>A0ABV4TSD4</accession>
<keyword evidence="1" id="KW-0695">RNA-directed DNA polymerase</keyword>
<gene>
    <name evidence="1" type="ORF">AAGV33_15480</name>
</gene>
<proteinExistence type="predicted"/>
<reference evidence="1 2" key="1">
    <citation type="submission" date="2024-04" db="EMBL/GenBank/DDBJ databases">
        <title>New Clade of Flavobacterium.</title>
        <authorList>
            <person name="Matos L."/>
            <person name="Proenca D.N."/>
            <person name="Fransisco R.M."/>
            <person name="Chung A.P."/>
            <person name="Maccario L."/>
            <person name="Sorensen S.J."/>
            <person name="Morais P.V."/>
        </authorList>
    </citation>
    <scope>NUCLEOTIDE SEQUENCE [LARGE SCALE GENOMIC DNA]</scope>
    <source>
        <strain evidence="1 2">FBOR7N2.3</strain>
    </source>
</reference>
<evidence type="ECO:0000313" key="1">
    <source>
        <dbReference type="EMBL" id="MFA9195812.1"/>
    </source>
</evidence>
<organism evidence="1 2">
    <name type="scientific">Flavobacterium magnesitis</name>
    <dbReference type="NCBI Taxonomy" id="3138077"/>
    <lineage>
        <taxon>Bacteria</taxon>
        <taxon>Pseudomonadati</taxon>
        <taxon>Bacteroidota</taxon>
        <taxon>Flavobacteriia</taxon>
        <taxon>Flavobacteriales</taxon>
        <taxon>Flavobacteriaceae</taxon>
        <taxon>Flavobacterium</taxon>
    </lineage>
</organism>
<feature type="non-terminal residue" evidence="1">
    <location>
        <position position="87"/>
    </location>
</feature>
<keyword evidence="1" id="KW-0548">Nucleotidyltransferase</keyword>
<dbReference type="Proteomes" id="UP001574170">
    <property type="component" value="Unassembled WGS sequence"/>
</dbReference>
<comment type="caution">
    <text evidence="1">The sequence shown here is derived from an EMBL/GenBank/DDBJ whole genome shotgun (WGS) entry which is preliminary data.</text>
</comment>
<evidence type="ECO:0000313" key="2">
    <source>
        <dbReference type="Proteomes" id="UP001574170"/>
    </source>
</evidence>
<keyword evidence="1" id="KW-0808">Transferase</keyword>
<keyword evidence="2" id="KW-1185">Reference proteome</keyword>
<dbReference type="EMBL" id="JBCFQK010000032">
    <property type="protein sequence ID" value="MFA9195812.1"/>
    <property type="molecule type" value="Genomic_DNA"/>
</dbReference>
<name>A0ABV4TSD4_9FLAO</name>
<sequence>MRKKIPITYSKERVVLSDVLPYETPVTFSNRYFYKYLLKSLKSKSNSTYKNNYNKAYSEIESILFGVKFKTKPFSFKITHKQNDFRE</sequence>
<dbReference type="GO" id="GO:0003964">
    <property type="term" value="F:RNA-directed DNA polymerase activity"/>
    <property type="evidence" value="ECO:0007669"/>
    <property type="project" value="UniProtKB-KW"/>
</dbReference>
<protein>
    <submittedName>
        <fullName evidence="1">Reverse transcriptase</fullName>
    </submittedName>
</protein>